<feature type="compositionally biased region" description="Polar residues" evidence="1">
    <location>
        <begin position="58"/>
        <end position="77"/>
    </location>
</feature>
<feature type="compositionally biased region" description="Polar residues" evidence="1">
    <location>
        <begin position="391"/>
        <end position="405"/>
    </location>
</feature>
<feature type="region of interest" description="Disordered" evidence="1">
    <location>
        <begin position="335"/>
        <end position="376"/>
    </location>
</feature>
<feature type="compositionally biased region" description="Basic and acidic residues" evidence="1">
    <location>
        <begin position="738"/>
        <end position="747"/>
    </location>
</feature>
<accession>A0A915CTY7</accession>
<dbReference type="Proteomes" id="UP000887574">
    <property type="component" value="Unplaced"/>
</dbReference>
<feature type="compositionally biased region" description="Basic and acidic residues" evidence="1">
    <location>
        <begin position="165"/>
        <end position="178"/>
    </location>
</feature>
<evidence type="ECO:0000256" key="1">
    <source>
        <dbReference type="SAM" id="MobiDB-lite"/>
    </source>
</evidence>
<reference evidence="3" key="1">
    <citation type="submission" date="2022-11" db="UniProtKB">
        <authorList>
            <consortium name="WormBaseParasite"/>
        </authorList>
    </citation>
    <scope>IDENTIFICATION</scope>
</reference>
<feature type="compositionally biased region" description="Basic and acidic residues" evidence="1">
    <location>
        <begin position="651"/>
        <end position="661"/>
    </location>
</feature>
<protein>
    <submittedName>
        <fullName evidence="3">Uncharacterized protein</fullName>
    </submittedName>
</protein>
<evidence type="ECO:0000313" key="3">
    <source>
        <dbReference type="WBParaSite" id="jg12115"/>
    </source>
</evidence>
<dbReference type="WBParaSite" id="jg12115">
    <property type="protein sequence ID" value="jg12115"/>
    <property type="gene ID" value="jg12115"/>
</dbReference>
<feature type="region of interest" description="Disordered" evidence="1">
    <location>
        <begin position="1"/>
        <end position="43"/>
    </location>
</feature>
<feature type="compositionally biased region" description="Low complexity" evidence="1">
    <location>
        <begin position="152"/>
        <end position="164"/>
    </location>
</feature>
<dbReference type="AlphaFoldDB" id="A0A915CTY7"/>
<feature type="compositionally biased region" description="Low complexity" evidence="1">
    <location>
        <begin position="10"/>
        <end position="19"/>
    </location>
</feature>
<proteinExistence type="predicted"/>
<sequence>MVDDEEHSSRTSSPDSASSEKVNEEPETASSLQGSDPIFTQEELEHIERIRSCGNSKTLLSPCSSHTSGADQLSSFFEPTFQPPSPSSASKRANYLGGEQDDDTASSPYQPNPVFDQEEQAYSQKIRISTEESYFDQEVKYGGSPVEEHESCSTSSADSPSSSDSLEKSFDVIERSEIRQLSLNPSAKTEEVNDLNKKEMEHIESVRRRAEQESSSARKHKFTHRDQGIAQQEVQLSQEELEHIERIRRLAEDSSFDQATFLHSAVEMEIEDATPSSTASEQLEAQRNASYDSPVINQFTQQIGLNQENLENFESSKKLAEDNIFKQVKLEQPILPSKTEVSDEEHSSRTSSADSISNEEEVDERSQQTIKNADFTEEELAHIEKVRRLAQESSFENTRLNQQSRSEVEVDVDEGSSRTSSQDSTIEETLIDDEQSVILATSPTDKPTFITEQVEFTQEELEHINRIKRLAEESSFEQHNKEAKMSEAQNYSALDLPTASGSFGVTITDHNEVQETIEKLPQQVIEQKFIEDLENIQSAKHLSFNQDNYPATIEEMGIYSTSKAADLTRTSKMEENIASDHFPPIQKAISELSADSSTGRTDQQWLDEAESQLSALETVNPDAEITQEGDSEENIRPAYGDNPTFSSEANQEPKVEDMSRKKVPLERLPTITLWTEDDYEISQEELDHIEQVKQMAAECDKNQPVPPGTNSVIGEEVTIKEAEETPEIIELDSPAPAKHLEPTHKTS</sequence>
<evidence type="ECO:0000313" key="2">
    <source>
        <dbReference type="Proteomes" id="UP000887574"/>
    </source>
</evidence>
<feature type="compositionally biased region" description="Basic and acidic residues" evidence="1">
    <location>
        <begin position="188"/>
        <end position="212"/>
    </location>
</feature>
<feature type="region of interest" description="Disordered" evidence="1">
    <location>
        <begin position="391"/>
        <end position="426"/>
    </location>
</feature>
<feature type="region of interest" description="Disordered" evidence="1">
    <location>
        <begin position="58"/>
        <end position="229"/>
    </location>
</feature>
<organism evidence="2 3">
    <name type="scientific">Ditylenchus dipsaci</name>
    <dbReference type="NCBI Taxonomy" id="166011"/>
    <lineage>
        <taxon>Eukaryota</taxon>
        <taxon>Metazoa</taxon>
        <taxon>Ecdysozoa</taxon>
        <taxon>Nematoda</taxon>
        <taxon>Chromadorea</taxon>
        <taxon>Rhabditida</taxon>
        <taxon>Tylenchina</taxon>
        <taxon>Tylenchomorpha</taxon>
        <taxon>Sphaerularioidea</taxon>
        <taxon>Anguinidae</taxon>
        <taxon>Anguininae</taxon>
        <taxon>Ditylenchus</taxon>
    </lineage>
</organism>
<name>A0A915CTY7_9BILA</name>
<keyword evidence="2" id="KW-1185">Reference proteome</keyword>
<feature type="region of interest" description="Disordered" evidence="1">
    <location>
        <begin position="724"/>
        <end position="747"/>
    </location>
</feature>
<feature type="region of interest" description="Disordered" evidence="1">
    <location>
        <begin position="623"/>
        <end position="661"/>
    </location>
</feature>